<dbReference type="Proteomes" id="UP000182489">
    <property type="component" value="Unassembled WGS sequence"/>
</dbReference>
<feature type="domain" description="NADPH-dependent FMN reductase-like" evidence="1">
    <location>
        <begin position="12"/>
        <end position="139"/>
    </location>
</feature>
<dbReference type="InterPro" id="IPR050712">
    <property type="entry name" value="NAD(P)H-dep_reductase"/>
</dbReference>
<dbReference type="GO" id="GO:0005829">
    <property type="term" value="C:cytosol"/>
    <property type="evidence" value="ECO:0007669"/>
    <property type="project" value="TreeGrafter"/>
</dbReference>
<dbReference type="PANTHER" id="PTHR30543">
    <property type="entry name" value="CHROMATE REDUCTASE"/>
    <property type="match status" value="1"/>
</dbReference>
<evidence type="ECO:0000313" key="2">
    <source>
        <dbReference type="EMBL" id="SFX09166.1"/>
    </source>
</evidence>
<comment type="caution">
    <text evidence="2">The sequence shown here is derived from an EMBL/GenBank/DDBJ whole genome shotgun (WGS) entry which is preliminary data.</text>
</comment>
<dbReference type="AlphaFoldDB" id="A0AB38C2S7"/>
<dbReference type="InterPro" id="IPR029039">
    <property type="entry name" value="Flavoprotein-like_sf"/>
</dbReference>
<evidence type="ECO:0000313" key="3">
    <source>
        <dbReference type="Proteomes" id="UP000182489"/>
    </source>
</evidence>
<dbReference type="InterPro" id="IPR005025">
    <property type="entry name" value="FMN_Rdtase-like_dom"/>
</dbReference>
<organism evidence="2 3">
    <name type="scientific">Janthinobacterium lividum</name>
    <dbReference type="NCBI Taxonomy" id="29581"/>
    <lineage>
        <taxon>Bacteria</taxon>
        <taxon>Pseudomonadati</taxon>
        <taxon>Pseudomonadota</taxon>
        <taxon>Betaproteobacteria</taxon>
        <taxon>Burkholderiales</taxon>
        <taxon>Oxalobacteraceae</taxon>
        <taxon>Janthinobacterium</taxon>
    </lineage>
</organism>
<accession>A0AB38C2S7</accession>
<sequence>MGYTGGMHTPITILAIAGSLRAASLNTALLRAIAGLAPRPFDIRIYSGLGELPLFNPDLDADSLPAVTGLRDAILAADVLMLASPEYAHGVSGPMKNALDWMVGNESFIDKPLVLLNASPRATHAQAALRETVVTMSARLIDDACISLPLLGSGLDAEGIAADPALRRAILDMLQCIRSFP</sequence>
<dbReference type="Pfam" id="PF03358">
    <property type="entry name" value="FMN_red"/>
    <property type="match status" value="1"/>
</dbReference>
<name>A0AB38C2S7_9BURK</name>
<dbReference type="GO" id="GO:0010181">
    <property type="term" value="F:FMN binding"/>
    <property type="evidence" value="ECO:0007669"/>
    <property type="project" value="TreeGrafter"/>
</dbReference>
<dbReference type="GO" id="GO:0016491">
    <property type="term" value="F:oxidoreductase activity"/>
    <property type="evidence" value="ECO:0007669"/>
    <property type="project" value="InterPro"/>
</dbReference>
<gene>
    <name evidence="2" type="ORF">SAMN03097694_0688</name>
</gene>
<dbReference type="EMBL" id="FPKH01000001">
    <property type="protein sequence ID" value="SFX09166.1"/>
    <property type="molecule type" value="Genomic_DNA"/>
</dbReference>
<dbReference type="PANTHER" id="PTHR30543:SF21">
    <property type="entry name" value="NAD(P)H-DEPENDENT FMN REDUCTASE LOT6"/>
    <property type="match status" value="1"/>
</dbReference>
<evidence type="ECO:0000259" key="1">
    <source>
        <dbReference type="Pfam" id="PF03358"/>
    </source>
</evidence>
<reference evidence="2 3" key="1">
    <citation type="submission" date="2016-11" db="EMBL/GenBank/DDBJ databases">
        <authorList>
            <person name="Varghese N."/>
            <person name="Submissions S."/>
        </authorList>
    </citation>
    <scope>NUCLEOTIDE SEQUENCE [LARGE SCALE GENOMIC DNA]</scope>
    <source>
        <strain evidence="2 3">NFR18</strain>
    </source>
</reference>
<dbReference type="SUPFAM" id="SSF52218">
    <property type="entry name" value="Flavoproteins"/>
    <property type="match status" value="1"/>
</dbReference>
<dbReference type="Gene3D" id="3.40.50.360">
    <property type="match status" value="1"/>
</dbReference>
<protein>
    <submittedName>
        <fullName evidence="2">NAD(P)H-dependent FMN reductase</fullName>
    </submittedName>
</protein>
<proteinExistence type="predicted"/>